<name>A0A2T3Z8B4_TRIA4</name>
<dbReference type="Proteomes" id="UP000240493">
    <property type="component" value="Unassembled WGS sequence"/>
</dbReference>
<dbReference type="EMBL" id="KZ679262">
    <property type="protein sequence ID" value="PTB41054.1"/>
    <property type="molecule type" value="Genomic_DNA"/>
</dbReference>
<evidence type="ECO:0000256" key="1">
    <source>
        <dbReference type="SAM" id="SignalP"/>
    </source>
</evidence>
<gene>
    <name evidence="2" type="ORF">M441DRAFT_416739</name>
</gene>
<reference evidence="2 3" key="1">
    <citation type="submission" date="2016-07" db="EMBL/GenBank/DDBJ databases">
        <title>Multiple horizontal gene transfer events from other fungi enriched the ability of initially mycotrophic Trichoderma (Ascomycota) to feed on dead plant biomass.</title>
        <authorList>
            <consortium name="DOE Joint Genome Institute"/>
            <person name="Aerts A."/>
            <person name="Atanasova L."/>
            <person name="Chenthamara K."/>
            <person name="Zhang J."/>
            <person name="Grujic M."/>
            <person name="Henrissat B."/>
            <person name="Kuo A."/>
            <person name="Salamov A."/>
            <person name="Lipzen A."/>
            <person name="Labutti K."/>
            <person name="Barry K."/>
            <person name="Miao Y."/>
            <person name="Rahimi M.J."/>
            <person name="Shen Q."/>
            <person name="Grigoriev I.V."/>
            <person name="Kubicek C.P."/>
            <person name="Druzhinina I.S."/>
        </authorList>
    </citation>
    <scope>NUCLEOTIDE SEQUENCE [LARGE SCALE GENOMIC DNA]</scope>
    <source>
        <strain evidence="2 3">CBS 433.97</strain>
    </source>
</reference>
<keyword evidence="1" id="KW-0732">Signal</keyword>
<organism evidence="2 3">
    <name type="scientific">Trichoderma asperellum (strain ATCC 204424 / CBS 433.97 / NBRC 101777)</name>
    <dbReference type="NCBI Taxonomy" id="1042311"/>
    <lineage>
        <taxon>Eukaryota</taxon>
        <taxon>Fungi</taxon>
        <taxon>Dikarya</taxon>
        <taxon>Ascomycota</taxon>
        <taxon>Pezizomycotina</taxon>
        <taxon>Sordariomycetes</taxon>
        <taxon>Hypocreomycetidae</taxon>
        <taxon>Hypocreales</taxon>
        <taxon>Hypocreaceae</taxon>
        <taxon>Trichoderma</taxon>
    </lineage>
</organism>
<evidence type="ECO:0000313" key="2">
    <source>
        <dbReference type="EMBL" id="PTB41054.1"/>
    </source>
</evidence>
<sequence>MVLMGLLTRHAGFSRACWHVFCACFWLQPVSGASVQRLNRASCVEPKTSRAHVRLCCHHWCSHGGSTKLR</sequence>
<proteinExistence type="predicted"/>
<feature type="chain" id="PRO_5015474812" description="Secreted protein" evidence="1">
    <location>
        <begin position="33"/>
        <end position="70"/>
    </location>
</feature>
<dbReference type="AlphaFoldDB" id="A0A2T3Z8B4"/>
<feature type="signal peptide" evidence="1">
    <location>
        <begin position="1"/>
        <end position="32"/>
    </location>
</feature>
<accession>A0A2T3Z8B4</accession>
<keyword evidence="3" id="KW-1185">Reference proteome</keyword>
<evidence type="ECO:0000313" key="3">
    <source>
        <dbReference type="Proteomes" id="UP000240493"/>
    </source>
</evidence>
<evidence type="ECO:0008006" key="4">
    <source>
        <dbReference type="Google" id="ProtNLM"/>
    </source>
</evidence>
<protein>
    <recommendedName>
        <fullName evidence="4">Secreted protein</fullName>
    </recommendedName>
</protein>